<dbReference type="Proteomes" id="UP000563523">
    <property type="component" value="Unassembled WGS sequence"/>
</dbReference>
<dbReference type="Gene3D" id="3.30.2010.10">
    <property type="entry name" value="Metalloproteases ('zincins'), catalytic domain"/>
    <property type="match status" value="1"/>
</dbReference>
<keyword evidence="9 12" id="KW-1133">Transmembrane helix</keyword>
<keyword evidence="5 12" id="KW-0812">Transmembrane</keyword>
<feature type="transmembrane region" description="Helical" evidence="12">
    <location>
        <begin position="198"/>
        <end position="221"/>
    </location>
</feature>
<reference evidence="14 15" key="1">
    <citation type="submission" date="2020-06" db="EMBL/GenBank/DDBJ databases">
        <authorList>
            <person name="Kang J."/>
        </authorList>
    </citation>
    <scope>NUCLEOTIDE SEQUENCE [LARGE SCALE GENOMIC DNA]</scope>
    <source>
        <strain evidence="14 15">DCY120</strain>
    </source>
</reference>
<accession>A0A850R601</accession>
<feature type="domain" description="Peptidase M48" evidence="13">
    <location>
        <begin position="79"/>
        <end position="301"/>
    </location>
</feature>
<keyword evidence="4 12" id="KW-0645">Protease</keyword>
<protein>
    <recommendedName>
        <fullName evidence="12">Protease HtpX homolog</fullName>
        <ecNumber evidence="12">3.4.24.-</ecNumber>
    </recommendedName>
</protein>
<dbReference type="InterPro" id="IPR001915">
    <property type="entry name" value="Peptidase_M48"/>
</dbReference>
<evidence type="ECO:0000256" key="6">
    <source>
        <dbReference type="ARBA" id="ARBA00022723"/>
    </source>
</evidence>
<comment type="cofactor">
    <cofactor evidence="12">
        <name>Zn(2+)</name>
        <dbReference type="ChEBI" id="CHEBI:29105"/>
    </cofactor>
    <text evidence="12">Binds 1 zinc ion per subunit.</text>
</comment>
<keyword evidence="7 12" id="KW-0378">Hydrolase</keyword>
<dbReference type="GO" id="GO:0005886">
    <property type="term" value="C:plasma membrane"/>
    <property type="evidence" value="ECO:0007669"/>
    <property type="project" value="UniProtKB-SubCell"/>
</dbReference>
<sequence length="302" mass="33404">MLYQQIARNKRKTYLVFAVFFALLGTIGGVIGQLWFQSAISGVVMALVITIFYALGTYFQSTSLVMQMNHAQAIKSSDQAPQLWHIVEDLSLVAHVPQPDLYIIDDPSPNAFATGRDPEHAAVAVTSGLYEMMDRSELEGVLGHELSHIRNYDIRVSTIALALSSAIVFISSMLGNMARWGWLFGGDRNDRDGDRNGVLQLVLFIVGLLFSILGPIIATIVQLAISRNREYLADASSVELTRNPQGLIDALQKLMTFEQPMKNVDEASAALYISDPLKKRSGAHLFDTHPPLADRIARLEKM</sequence>
<evidence type="ECO:0000256" key="4">
    <source>
        <dbReference type="ARBA" id="ARBA00022670"/>
    </source>
</evidence>
<dbReference type="GO" id="GO:0004222">
    <property type="term" value="F:metalloendopeptidase activity"/>
    <property type="evidence" value="ECO:0007669"/>
    <property type="project" value="UniProtKB-UniRule"/>
</dbReference>
<gene>
    <name evidence="12 14" type="primary">htpX</name>
    <name evidence="14" type="ORF">HU830_03620</name>
</gene>
<keyword evidence="3 12" id="KW-1003">Cell membrane</keyword>
<dbReference type="GO" id="GO:0006508">
    <property type="term" value="P:proteolysis"/>
    <property type="evidence" value="ECO:0007669"/>
    <property type="project" value="UniProtKB-KW"/>
</dbReference>
<dbReference type="CDD" id="cd07340">
    <property type="entry name" value="M48B_Htpx_like"/>
    <property type="match status" value="1"/>
</dbReference>
<keyword evidence="8 12" id="KW-0862">Zinc</keyword>
<dbReference type="HAMAP" id="MF_00188">
    <property type="entry name" value="Pept_M48_protease_HtpX"/>
    <property type="match status" value="1"/>
</dbReference>
<keyword evidence="15" id="KW-1185">Reference proteome</keyword>
<proteinExistence type="inferred from homology"/>
<feature type="active site" evidence="12">
    <location>
        <position position="145"/>
    </location>
</feature>
<evidence type="ECO:0000256" key="10">
    <source>
        <dbReference type="ARBA" id="ARBA00023049"/>
    </source>
</evidence>
<dbReference type="InterPro" id="IPR022919">
    <property type="entry name" value="Pept_M48_protease_HtpX"/>
</dbReference>
<keyword evidence="6 12" id="KW-0479">Metal-binding</keyword>
<evidence type="ECO:0000259" key="13">
    <source>
        <dbReference type="Pfam" id="PF01435"/>
    </source>
</evidence>
<dbReference type="RefSeq" id="WP_176942436.1">
    <property type="nucleotide sequence ID" value="NZ_JABZEC010000003.1"/>
</dbReference>
<evidence type="ECO:0000256" key="3">
    <source>
        <dbReference type="ARBA" id="ARBA00022475"/>
    </source>
</evidence>
<dbReference type="Pfam" id="PF01435">
    <property type="entry name" value="Peptidase_M48"/>
    <property type="match status" value="1"/>
</dbReference>
<evidence type="ECO:0000256" key="5">
    <source>
        <dbReference type="ARBA" id="ARBA00022692"/>
    </source>
</evidence>
<organism evidence="14 15">
    <name type="scientific">Bombilactobacillus apium</name>
    <dbReference type="NCBI Taxonomy" id="2675299"/>
    <lineage>
        <taxon>Bacteria</taxon>
        <taxon>Bacillati</taxon>
        <taxon>Bacillota</taxon>
        <taxon>Bacilli</taxon>
        <taxon>Lactobacillales</taxon>
        <taxon>Lactobacillaceae</taxon>
        <taxon>Bombilactobacillus</taxon>
    </lineage>
</organism>
<feature type="transmembrane region" description="Helical" evidence="12">
    <location>
        <begin position="38"/>
        <end position="59"/>
    </location>
</feature>
<evidence type="ECO:0000313" key="14">
    <source>
        <dbReference type="EMBL" id="NVY96267.1"/>
    </source>
</evidence>
<evidence type="ECO:0000256" key="11">
    <source>
        <dbReference type="ARBA" id="ARBA00023136"/>
    </source>
</evidence>
<comment type="similarity">
    <text evidence="2 12">Belongs to the peptidase M48B family.</text>
</comment>
<feature type="binding site" evidence="12">
    <location>
        <position position="144"/>
    </location>
    <ligand>
        <name>Zn(2+)</name>
        <dbReference type="ChEBI" id="CHEBI:29105"/>
        <note>catalytic</note>
    </ligand>
</feature>
<keyword evidence="10 12" id="KW-0482">Metalloprotease</keyword>
<dbReference type="PANTHER" id="PTHR43221">
    <property type="entry name" value="PROTEASE HTPX"/>
    <property type="match status" value="1"/>
</dbReference>
<evidence type="ECO:0000256" key="12">
    <source>
        <dbReference type="HAMAP-Rule" id="MF_00188"/>
    </source>
</evidence>
<evidence type="ECO:0000256" key="9">
    <source>
        <dbReference type="ARBA" id="ARBA00022989"/>
    </source>
</evidence>
<name>A0A850R601_9LACO</name>
<evidence type="ECO:0000256" key="7">
    <source>
        <dbReference type="ARBA" id="ARBA00022801"/>
    </source>
</evidence>
<evidence type="ECO:0000256" key="8">
    <source>
        <dbReference type="ARBA" id="ARBA00022833"/>
    </source>
</evidence>
<dbReference type="AlphaFoldDB" id="A0A850R601"/>
<feature type="binding site" evidence="12">
    <location>
        <position position="148"/>
    </location>
    <ligand>
        <name>Zn(2+)</name>
        <dbReference type="ChEBI" id="CHEBI:29105"/>
        <note>catalytic</note>
    </ligand>
</feature>
<dbReference type="NCBIfam" id="NF003425">
    <property type="entry name" value="PRK04897.1"/>
    <property type="match status" value="1"/>
</dbReference>
<keyword evidence="11 12" id="KW-0472">Membrane</keyword>
<comment type="caution">
    <text evidence="14">The sequence shown here is derived from an EMBL/GenBank/DDBJ whole genome shotgun (WGS) entry which is preliminary data.</text>
</comment>
<feature type="transmembrane region" description="Helical" evidence="12">
    <location>
        <begin position="12"/>
        <end position="32"/>
    </location>
</feature>
<evidence type="ECO:0000256" key="2">
    <source>
        <dbReference type="ARBA" id="ARBA00009779"/>
    </source>
</evidence>
<comment type="subcellular location">
    <subcellularLocation>
        <location evidence="1 12">Cell membrane</location>
        <topology evidence="1 12">Multi-pass membrane protein</topology>
    </subcellularLocation>
</comment>
<feature type="transmembrane region" description="Helical" evidence="12">
    <location>
        <begin position="156"/>
        <end position="178"/>
    </location>
</feature>
<dbReference type="EC" id="3.4.24.-" evidence="12"/>
<evidence type="ECO:0000256" key="1">
    <source>
        <dbReference type="ARBA" id="ARBA00004651"/>
    </source>
</evidence>
<feature type="binding site" evidence="12">
    <location>
        <position position="230"/>
    </location>
    <ligand>
        <name>Zn(2+)</name>
        <dbReference type="ChEBI" id="CHEBI:29105"/>
        <note>catalytic</note>
    </ligand>
</feature>
<dbReference type="EMBL" id="JABZEC010000003">
    <property type="protein sequence ID" value="NVY96267.1"/>
    <property type="molecule type" value="Genomic_DNA"/>
</dbReference>
<dbReference type="PANTHER" id="PTHR43221:SF1">
    <property type="entry name" value="PROTEASE HTPX"/>
    <property type="match status" value="1"/>
</dbReference>
<dbReference type="InterPro" id="IPR050083">
    <property type="entry name" value="HtpX_protease"/>
</dbReference>
<evidence type="ECO:0000313" key="15">
    <source>
        <dbReference type="Proteomes" id="UP000563523"/>
    </source>
</evidence>
<dbReference type="GO" id="GO:0008270">
    <property type="term" value="F:zinc ion binding"/>
    <property type="evidence" value="ECO:0007669"/>
    <property type="project" value="UniProtKB-UniRule"/>
</dbReference>